<feature type="transmembrane region" description="Helical" evidence="1">
    <location>
        <begin position="80"/>
        <end position="98"/>
    </location>
</feature>
<dbReference type="InterPro" id="IPR021315">
    <property type="entry name" value="Gap/Sap"/>
</dbReference>
<feature type="transmembrane region" description="Helical" evidence="1">
    <location>
        <begin position="198"/>
        <end position="222"/>
    </location>
</feature>
<protein>
    <submittedName>
        <fullName evidence="2">GAP family protein</fullName>
    </submittedName>
</protein>
<organism evidence="2 3">
    <name type="scientific">Nocardia rhamnosiphila</name>
    <dbReference type="NCBI Taxonomy" id="426716"/>
    <lineage>
        <taxon>Bacteria</taxon>
        <taxon>Bacillati</taxon>
        <taxon>Actinomycetota</taxon>
        <taxon>Actinomycetes</taxon>
        <taxon>Mycobacteriales</taxon>
        <taxon>Nocardiaceae</taxon>
        <taxon>Nocardia</taxon>
    </lineage>
</organism>
<name>A0ABV2WPF1_9NOCA</name>
<evidence type="ECO:0000313" key="2">
    <source>
        <dbReference type="EMBL" id="MEU1952761.1"/>
    </source>
</evidence>
<dbReference type="EMBL" id="JBEYBF010000007">
    <property type="protein sequence ID" value="MEU1952761.1"/>
    <property type="molecule type" value="Genomic_DNA"/>
</dbReference>
<accession>A0ABV2WPF1</accession>
<feature type="transmembrane region" description="Helical" evidence="1">
    <location>
        <begin position="6"/>
        <end position="30"/>
    </location>
</feature>
<dbReference type="Proteomes" id="UP001550628">
    <property type="component" value="Unassembled WGS sequence"/>
</dbReference>
<proteinExistence type="predicted"/>
<sequence length="228" mass="24434">MTTLLLAMAGLAFLDSLDVLLIGVTTAVIIDSRLARRSPLPGGLAFLGGVFVLTTTFGLATVLGLNWLTELLDFQLTPTLRFWGELAAGTVLLALACVRTTGTADPPEWTITLRRRPAMLALAGMAIGFAQAPTAIPYLTALAMLSSHRPPPSGWPVIVLVYCALALVPPLLVLALALRRTPRAQRIYRWVVRALARFGPVTVRVLFAVLGAALISYALVYARAELPH</sequence>
<gene>
    <name evidence="2" type="ORF">ABZ510_12930</name>
</gene>
<dbReference type="Pfam" id="PF11139">
    <property type="entry name" value="SfLAP"/>
    <property type="match status" value="1"/>
</dbReference>
<keyword evidence="3" id="KW-1185">Reference proteome</keyword>
<evidence type="ECO:0000256" key="1">
    <source>
        <dbReference type="SAM" id="Phobius"/>
    </source>
</evidence>
<feature type="transmembrane region" description="Helical" evidence="1">
    <location>
        <begin position="42"/>
        <end position="68"/>
    </location>
</feature>
<keyword evidence="1" id="KW-0812">Transmembrane</keyword>
<feature type="transmembrane region" description="Helical" evidence="1">
    <location>
        <begin position="157"/>
        <end position="178"/>
    </location>
</feature>
<keyword evidence="1" id="KW-1133">Transmembrane helix</keyword>
<reference evidence="2 3" key="1">
    <citation type="submission" date="2024-06" db="EMBL/GenBank/DDBJ databases">
        <title>The Natural Products Discovery Center: Release of the First 8490 Sequenced Strains for Exploring Actinobacteria Biosynthetic Diversity.</title>
        <authorList>
            <person name="Kalkreuter E."/>
            <person name="Kautsar S.A."/>
            <person name="Yang D."/>
            <person name="Bader C.D."/>
            <person name="Teijaro C.N."/>
            <person name="Fluegel L."/>
            <person name="Davis C.M."/>
            <person name="Simpson J.R."/>
            <person name="Lauterbach L."/>
            <person name="Steele A.D."/>
            <person name="Gui C."/>
            <person name="Meng S."/>
            <person name="Li G."/>
            <person name="Viehrig K."/>
            <person name="Ye F."/>
            <person name="Su P."/>
            <person name="Kiefer A.F."/>
            <person name="Nichols A."/>
            <person name="Cepeda A.J."/>
            <person name="Yan W."/>
            <person name="Fan B."/>
            <person name="Jiang Y."/>
            <person name="Adhikari A."/>
            <person name="Zheng C.-J."/>
            <person name="Schuster L."/>
            <person name="Cowan T.M."/>
            <person name="Smanski M.J."/>
            <person name="Chevrette M.G."/>
            <person name="De Carvalho L.P.S."/>
            <person name="Shen B."/>
        </authorList>
    </citation>
    <scope>NUCLEOTIDE SEQUENCE [LARGE SCALE GENOMIC DNA]</scope>
    <source>
        <strain evidence="2 3">NPDC019708</strain>
    </source>
</reference>
<keyword evidence="1" id="KW-0472">Membrane</keyword>
<comment type="caution">
    <text evidence="2">The sequence shown here is derived from an EMBL/GenBank/DDBJ whole genome shotgun (WGS) entry which is preliminary data.</text>
</comment>
<evidence type="ECO:0000313" key="3">
    <source>
        <dbReference type="Proteomes" id="UP001550628"/>
    </source>
</evidence>
<dbReference type="RefSeq" id="WP_356957122.1">
    <property type="nucleotide sequence ID" value="NZ_JBEYBD010000008.1"/>
</dbReference>
<feature type="transmembrane region" description="Helical" evidence="1">
    <location>
        <begin position="119"/>
        <end position="145"/>
    </location>
</feature>